<dbReference type="RefSeq" id="WP_263995582.1">
    <property type="nucleotide sequence ID" value="NZ_JACKVK010000005.1"/>
</dbReference>
<reference evidence="1" key="1">
    <citation type="submission" date="2020-07" db="EMBL/GenBank/DDBJ databases">
        <authorList>
            <person name="Pettersson B.M.F."/>
            <person name="Behra P.R.K."/>
            <person name="Ramesh M."/>
            <person name="Das S."/>
            <person name="Dasgupta S."/>
            <person name="Kirsebom L.A."/>
        </authorList>
    </citation>
    <scope>NUCLEOTIDE SEQUENCE</scope>
    <source>
        <strain evidence="1">DSM 44838</strain>
    </source>
</reference>
<evidence type="ECO:0000313" key="2">
    <source>
        <dbReference type="Proteomes" id="UP001141629"/>
    </source>
</evidence>
<evidence type="ECO:0000313" key="1">
    <source>
        <dbReference type="EMBL" id="MCV7420813.1"/>
    </source>
</evidence>
<dbReference type="AlphaFoldDB" id="A0A9X2YYR8"/>
<gene>
    <name evidence="1" type="ORF">H7K45_09715</name>
</gene>
<accession>A0A9X2YYR8</accession>
<name>A0A9X2YYR8_9MYCO</name>
<keyword evidence="2" id="KW-1185">Reference proteome</keyword>
<dbReference type="Proteomes" id="UP001141629">
    <property type="component" value="Unassembled WGS sequence"/>
</dbReference>
<comment type="caution">
    <text evidence="1">The sequence shown here is derived from an EMBL/GenBank/DDBJ whole genome shotgun (WGS) entry which is preliminary data.</text>
</comment>
<protein>
    <submittedName>
        <fullName evidence="1">Uncharacterized protein</fullName>
    </submittedName>
</protein>
<sequence>MSVVVERGLARCPRCVAVADYTFVESGPNTLCYEVQCGKCGEAYREVHTPVAPAFAATADALVVLPPPARPTALQLFERRVVAWLQSVRAKIASVRHGRGPSPVVQEGASSERV</sequence>
<reference evidence="1" key="2">
    <citation type="journal article" date="2022" name="BMC Genomics">
        <title>Comparative genome analysis of mycobacteria focusing on tRNA and non-coding RNA.</title>
        <authorList>
            <person name="Behra P.R.K."/>
            <person name="Pettersson B.M.F."/>
            <person name="Ramesh M."/>
            <person name="Das S."/>
            <person name="Dasgupta S."/>
            <person name="Kirsebom L.A."/>
        </authorList>
    </citation>
    <scope>NUCLEOTIDE SEQUENCE</scope>
    <source>
        <strain evidence="1">DSM 44838</strain>
    </source>
</reference>
<dbReference type="EMBL" id="JACKVK010000005">
    <property type="protein sequence ID" value="MCV7420813.1"/>
    <property type="molecule type" value="Genomic_DNA"/>
</dbReference>
<proteinExistence type="predicted"/>
<organism evidence="1 2">
    <name type="scientific">Mycobacterium yunnanensis</name>
    <dbReference type="NCBI Taxonomy" id="368477"/>
    <lineage>
        <taxon>Bacteria</taxon>
        <taxon>Bacillati</taxon>
        <taxon>Actinomycetota</taxon>
        <taxon>Actinomycetes</taxon>
        <taxon>Mycobacteriales</taxon>
        <taxon>Mycobacteriaceae</taxon>
        <taxon>Mycobacterium</taxon>
    </lineage>
</organism>